<dbReference type="SUPFAM" id="SSF55856">
    <property type="entry name" value="Cytochrome b5-like heme/steroid binding domain"/>
    <property type="match status" value="1"/>
</dbReference>
<evidence type="ECO:0000256" key="2">
    <source>
        <dbReference type="ARBA" id="ARBA00022603"/>
    </source>
</evidence>
<dbReference type="InterPro" id="IPR014777">
    <property type="entry name" value="4pyrrole_Mease_sub1"/>
</dbReference>
<evidence type="ECO:0000256" key="6">
    <source>
        <dbReference type="ARBA" id="ARBA00023125"/>
    </source>
</evidence>
<feature type="region of interest" description="Disordered" evidence="11">
    <location>
        <begin position="335"/>
        <end position="437"/>
    </location>
</feature>
<evidence type="ECO:0000256" key="9">
    <source>
        <dbReference type="ARBA" id="ARBA00023244"/>
    </source>
</evidence>
<dbReference type="SUPFAM" id="SSF50916">
    <property type="entry name" value="Rap30/74 interaction domains"/>
    <property type="match status" value="1"/>
</dbReference>
<keyword evidence="9" id="KW-0627">Porphyrin biosynthesis</keyword>
<dbReference type="PANTHER" id="PTHR45790:SF3">
    <property type="entry name" value="S-ADENOSYL-L-METHIONINE-DEPENDENT UROPORPHYRINOGEN III METHYLTRANSFERASE, CHLOROPLASTIC"/>
    <property type="match status" value="1"/>
</dbReference>
<dbReference type="GO" id="GO:0019354">
    <property type="term" value="P:siroheme biosynthetic process"/>
    <property type="evidence" value="ECO:0007669"/>
    <property type="project" value="InterPro"/>
</dbReference>
<evidence type="ECO:0000313" key="13">
    <source>
        <dbReference type="EMBL" id="OUS47831.1"/>
    </source>
</evidence>
<dbReference type="InterPro" id="IPR035996">
    <property type="entry name" value="4pyrrol_Methylase_sf"/>
</dbReference>
<feature type="region of interest" description="Disordered" evidence="11">
    <location>
        <begin position="450"/>
        <end position="472"/>
    </location>
</feature>
<keyword evidence="2" id="KW-0489">Methyltransferase</keyword>
<dbReference type="InterPro" id="IPR036400">
    <property type="entry name" value="Cyt_B5-like_heme/steroid_sf"/>
</dbReference>
<feature type="compositionally biased region" description="Basic and acidic residues" evidence="11">
    <location>
        <begin position="211"/>
        <end position="228"/>
    </location>
</feature>
<dbReference type="Pfam" id="PF05793">
    <property type="entry name" value="TFIIF_alpha"/>
    <property type="match status" value="1"/>
</dbReference>
<gene>
    <name evidence="13" type="ORF">BE221DRAFT_109638</name>
</gene>
<feature type="region of interest" description="Disordered" evidence="11">
    <location>
        <begin position="211"/>
        <end position="230"/>
    </location>
</feature>
<evidence type="ECO:0000256" key="11">
    <source>
        <dbReference type="SAM" id="MobiDB-lite"/>
    </source>
</evidence>
<keyword evidence="3" id="KW-0808">Transferase</keyword>
<dbReference type="InterPro" id="IPR014776">
    <property type="entry name" value="4pyrrole_Mease_sub2"/>
</dbReference>
<organism evidence="13">
    <name type="scientific">Ostreococcus tauri</name>
    <name type="common">Marine green alga</name>
    <dbReference type="NCBI Taxonomy" id="70448"/>
    <lineage>
        <taxon>Eukaryota</taxon>
        <taxon>Viridiplantae</taxon>
        <taxon>Chlorophyta</taxon>
        <taxon>Mamiellophyceae</taxon>
        <taxon>Mamiellales</taxon>
        <taxon>Bathycoccaceae</taxon>
        <taxon>Ostreococcus</taxon>
    </lineage>
</organism>
<comment type="similarity">
    <text evidence="10">Belongs to the cytochrome b5 family. MAPR subfamily.</text>
</comment>
<comment type="subcellular location">
    <subcellularLocation>
        <location evidence="1">Nucleus</location>
    </subcellularLocation>
</comment>
<dbReference type="EMBL" id="KZ155776">
    <property type="protein sequence ID" value="OUS47831.1"/>
    <property type="molecule type" value="Genomic_DNA"/>
</dbReference>
<accession>A0A1Y5IEB5</accession>
<dbReference type="PANTHER" id="PTHR45790">
    <property type="entry name" value="SIROHEME SYNTHASE-RELATED"/>
    <property type="match status" value="1"/>
</dbReference>
<feature type="compositionally biased region" description="Polar residues" evidence="11">
    <location>
        <begin position="259"/>
        <end position="270"/>
    </location>
</feature>
<evidence type="ECO:0000256" key="4">
    <source>
        <dbReference type="ARBA" id="ARBA00022691"/>
    </source>
</evidence>
<dbReference type="SUPFAM" id="SSF53790">
    <property type="entry name" value="Tetrapyrrole methylase"/>
    <property type="match status" value="1"/>
</dbReference>
<dbReference type="InterPro" id="IPR006366">
    <property type="entry name" value="CobA/CysG_C"/>
</dbReference>
<keyword evidence="8" id="KW-0539">Nucleus</keyword>
<feature type="compositionally biased region" description="Basic and acidic residues" evidence="11">
    <location>
        <begin position="391"/>
        <end position="402"/>
    </location>
</feature>
<dbReference type="GO" id="GO:0004851">
    <property type="term" value="F:uroporphyrin-III C-methyltransferase activity"/>
    <property type="evidence" value="ECO:0007669"/>
    <property type="project" value="TreeGrafter"/>
</dbReference>
<dbReference type="GO" id="GO:0003677">
    <property type="term" value="F:DNA binding"/>
    <property type="evidence" value="ECO:0007669"/>
    <property type="project" value="UniProtKB-KW"/>
</dbReference>
<dbReference type="CDD" id="cd11642">
    <property type="entry name" value="SUMT"/>
    <property type="match status" value="1"/>
</dbReference>
<evidence type="ECO:0000256" key="10">
    <source>
        <dbReference type="ARBA" id="ARBA00038357"/>
    </source>
</evidence>
<dbReference type="Proteomes" id="UP000195557">
    <property type="component" value="Unassembled WGS sequence"/>
</dbReference>
<dbReference type="FunFam" id="3.10.120.10:FF:000003">
    <property type="entry name" value="membrane-associated progesterone receptor component 1"/>
    <property type="match status" value="1"/>
</dbReference>
<dbReference type="InterPro" id="IPR001199">
    <property type="entry name" value="Cyt_B5-like_heme/steroid-bd"/>
</dbReference>
<proteinExistence type="inferred from homology"/>
<evidence type="ECO:0000256" key="5">
    <source>
        <dbReference type="ARBA" id="ARBA00023015"/>
    </source>
</evidence>
<dbReference type="Gene3D" id="3.10.120.10">
    <property type="entry name" value="Cytochrome b5-like heme/steroid binding domain"/>
    <property type="match status" value="1"/>
</dbReference>
<feature type="region of interest" description="Disordered" evidence="11">
    <location>
        <begin position="492"/>
        <end position="516"/>
    </location>
</feature>
<keyword evidence="4" id="KW-0949">S-adenosyl-L-methionine</keyword>
<keyword evidence="7" id="KW-0804">Transcription</keyword>
<dbReference type="NCBIfam" id="TIGR01469">
    <property type="entry name" value="cobA_cysG_Cterm"/>
    <property type="match status" value="1"/>
</dbReference>
<dbReference type="GO" id="GO:0032968">
    <property type="term" value="P:positive regulation of transcription elongation by RNA polymerase II"/>
    <property type="evidence" value="ECO:0007669"/>
    <property type="project" value="InterPro"/>
</dbReference>
<dbReference type="AlphaFoldDB" id="A0A1Y5IEB5"/>
<dbReference type="InterPro" id="IPR011039">
    <property type="entry name" value="TFIIF_interaction"/>
</dbReference>
<dbReference type="GO" id="GO:0006367">
    <property type="term" value="P:transcription initiation at RNA polymerase II promoter"/>
    <property type="evidence" value="ECO:0007669"/>
    <property type="project" value="InterPro"/>
</dbReference>
<evidence type="ECO:0000259" key="12">
    <source>
        <dbReference type="SMART" id="SM01117"/>
    </source>
</evidence>
<name>A0A1Y5IEB5_OSTTA</name>
<dbReference type="InterPro" id="IPR008851">
    <property type="entry name" value="TFIIF-alpha"/>
</dbReference>
<dbReference type="InterPro" id="IPR000878">
    <property type="entry name" value="4pyrrol_Mease"/>
</dbReference>
<dbReference type="GO" id="GO:0032259">
    <property type="term" value="P:methylation"/>
    <property type="evidence" value="ECO:0007669"/>
    <property type="project" value="UniProtKB-KW"/>
</dbReference>
<dbReference type="eggNOG" id="KOG1527">
    <property type="taxonomic scope" value="Eukaryota"/>
</dbReference>
<dbReference type="Gene3D" id="3.40.1010.10">
    <property type="entry name" value="Cobalt-precorrin-4 Transmethylase, Domain 1"/>
    <property type="match status" value="1"/>
</dbReference>
<feature type="compositionally biased region" description="Basic and acidic residues" evidence="11">
    <location>
        <begin position="279"/>
        <end position="296"/>
    </location>
</feature>
<protein>
    <submittedName>
        <fullName evidence="13">Uroporphyrinogen-III synthase</fullName>
    </submittedName>
</protein>
<feature type="region of interest" description="Disordered" evidence="11">
    <location>
        <begin position="238"/>
        <end position="321"/>
    </location>
</feature>
<sequence length="901" mass="98168">MPKCRVKFPSDLTKGTEVDAETIEDALQAFITKKPELKEILSSEKFRDFILVLSENQPENRDVIVPLDGKMSIAKDATYQAHLSRSYDLRSMTHPTRGYVVGRFRGERVPTFVAGEDAPVEWQMRRMKSEVNGTSMTLTGGKKSHRGTFVGTRDAQGASYFVLMSRGKEFVAMPCEEWYTFSHRAPRRVLTLEEAEAKMEAGKRAVGEAWGRMDKSAEPGGGRRRDLPGVDSIATTKTRGRSLVRLEGRARKTRRERTGSTTRNGTTMRTSDAEDEGLDKEGLAVKKLLGKQEKMDGTQFSDSDSDSELEEDFNPDKDDIGVNVVGSFVKQSKKLEAEETKAATSPPAMMKSASVSSIGVKRSASDAAVDTAPPAYSNRNHHHRYRSQESGQHHGETHHQDVSQEGTAEQHRRRRGAQGGDQKLARHEKATKRRPSLSVEVIGLSSFTALARNRRPPMNSPTRHRESLRPRRSCRLKTFFARSPRRRRCTSLLPSYSSSLPDSEEEDFPAPQPAGDLTKRELATFDGKDPTKPILLAAKGVIYDVTRGRDFYGAGASYNAFAGKDCSRALGKVSLDAENLSANVRDFAASERDTLNGWVAKFQDKYPVVGKVKDGDYNGTLVANASIQLSTFGLARLLGELTKSETRHFDALSRHRGVALDAPRQTSVHLIGAGPGGADSLTLGAAKALARCDVVVHDDLGASSSSVLALATKPNVEFVSVGKRGGAARSWTQKDICALLVELGKSGKTVVRLKGGCPSTFARVSEEIKALRDAGVSYAMLPGVSSALSAPLSVGIPLTDRELGRHYSVCSAHDPSSIDFSAFSRIDTCVFLMVGRTLPLVVEALQGDARKAPSTPCCVIRNGMQPDERSWFGSLCDIVDKTTGESLSPCVLIVGEVVTLA</sequence>
<keyword evidence="5" id="KW-0805">Transcription regulation</keyword>
<dbReference type="SMART" id="SM01117">
    <property type="entry name" value="Cyt-b5"/>
    <property type="match status" value="1"/>
</dbReference>
<dbReference type="InterPro" id="IPR050161">
    <property type="entry name" value="Siro_Cobalamin_biosynth"/>
</dbReference>
<keyword evidence="6" id="KW-0238">DNA-binding</keyword>
<dbReference type="GO" id="GO:0005634">
    <property type="term" value="C:nucleus"/>
    <property type="evidence" value="ECO:0007669"/>
    <property type="project" value="UniProtKB-SubCell"/>
</dbReference>
<dbReference type="Pfam" id="PF00590">
    <property type="entry name" value="TP_methylase"/>
    <property type="match status" value="1"/>
</dbReference>
<dbReference type="Gene3D" id="3.30.950.10">
    <property type="entry name" value="Methyltransferase, Cobalt-precorrin-4 Transmethylase, Domain 2"/>
    <property type="match status" value="1"/>
</dbReference>
<reference evidence="13" key="1">
    <citation type="submission" date="2017-04" db="EMBL/GenBank/DDBJ databases">
        <title>Population genomics of picophytoplankton unveils novel chromosome hypervariability.</title>
        <authorList>
            <consortium name="DOE Joint Genome Institute"/>
            <person name="Blanc-Mathieu R."/>
            <person name="Krasovec M."/>
            <person name="Hebrard M."/>
            <person name="Yau S."/>
            <person name="Desgranges E."/>
            <person name="Martin J."/>
            <person name="Schackwitz W."/>
            <person name="Kuo A."/>
            <person name="Salin G."/>
            <person name="Donnadieu C."/>
            <person name="Desdevises Y."/>
            <person name="Sanchez-Ferandin S."/>
            <person name="Moreau H."/>
            <person name="Rivals E."/>
            <person name="Grigoriev I.V."/>
            <person name="Grimsley N."/>
            <person name="Eyre-Walker A."/>
            <person name="Piganeau G."/>
        </authorList>
    </citation>
    <scope>NUCLEOTIDE SEQUENCE [LARGE SCALE GENOMIC DNA]</scope>
    <source>
        <strain evidence="13">RCC 1115</strain>
    </source>
</reference>
<feature type="compositionally biased region" description="Low complexity" evidence="11">
    <location>
        <begin position="492"/>
        <end position="501"/>
    </location>
</feature>
<evidence type="ECO:0000256" key="3">
    <source>
        <dbReference type="ARBA" id="ARBA00022679"/>
    </source>
</evidence>
<evidence type="ECO:0000256" key="1">
    <source>
        <dbReference type="ARBA" id="ARBA00004123"/>
    </source>
</evidence>
<feature type="compositionally biased region" description="Acidic residues" evidence="11">
    <location>
        <begin position="303"/>
        <end position="313"/>
    </location>
</feature>
<evidence type="ECO:0000256" key="8">
    <source>
        <dbReference type="ARBA" id="ARBA00023242"/>
    </source>
</evidence>
<evidence type="ECO:0000256" key="7">
    <source>
        <dbReference type="ARBA" id="ARBA00023163"/>
    </source>
</evidence>
<dbReference type="Pfam" id="PF00173">
    <property type="entry name" value="Cyt-b5"/>
    <property type="match status" value="1"/>
</dbReference>
<feature type="domain" description="Cytochrome b5 heme-binding" evidence="12">
    <location>
        <begin position="517"/>
        <end position="613"/>
    </location>
</feature>